<dbReference type="GO" id="GO:0004521">
    <property type="term" value="F:RNA endonuclease activity"/>
    <property type="evidence" value="ECO:0007669"/>
    <property type="project" value="TreeGrafter"/>
</dbReference>
<evidence type="ECO:0000313" key="4">
    <source>
        <dbReference type="Proteomes" id="UP000252585"/>
    </source>
</evidence>
<dbReference type="GO" id="GO:0006402">
    <property type="term" value="P:mRNA catabolic process"/>
    <property type="evidence" value="ECO:0007669"/>
    <property type="project" value="TreeGrafter"/>
</dbReference>
<dbReference type="GO" id="GO:0003677">
    <property type="term" value="F:DNA binding"/>
    <property type="evidence" value="ECO:0007669"/>
    <property type="project" value="InterPro"/>
</dbReference>
<dbReference type="OrthoDB" id="9808744at2"/>
<organism evidence="3 4">
    <name type="scientific">Saliterribacillus persicus</name>
    <dbReference type="NCBI Taxonomy" id="930114"/>
    <lineage>
        <taxon>Bacteria</taxon>
        <taxon>Bacillati</taxon>
        <taxon>Bacillota</taxon>
        <taxon>Bacilli</taxon>
        <taxon>Bacillales</taxon>
        <taxon>Bacillaceae</taxon>
        <taxon>Saliterribacillus</taxon>
    </lineage>
</organism>
<keyword evidence="4" id="KW-1185">Reference proteome</keyword>
<dbReference type="SUPFAM" id="SSF50118">
    <property type="entry name" value="Cell growth inhibitor/plasmid maintenance toxic component"/>
    <property type="match status" value="1"/>
</dbReference>
<comment type="caution">
    <text evidence="3">The sequence shown here is derived from an EMBL/GenBank/DDBJ whole genome shotgun (WGS) entry which is preliminary data.</text>
</comment>
<keyword evidence="2" id="KW-1277">Toxin-antitoxin system</keyword>
<dbReference type="PANTHER" id="PTHR33988">
    <property type="entry name" value="ENDORIBONUCLEASE MAZF-RELATED"/>
    <property type="match status" value="1"/>
</dbReference>
<proteinExistence type="inferred from homology"/>
<dbReference type="InterPro" id="IPR003477">
    <property type="entry name" value="PemK-like"/>
</dbReference>
<accession>A0A368Y3U1</accession>
<protein>
    <submittedName>
        <fullName evidence="3">mRNA interferase MazF</fullName>
    </submittedName>
</protein>
<dbReference type="GO" id="GO:0016075">
    <property type="term" value="P:rRNA catabolic process"/>
    <property type="evidence" value="ECO:0007669"/>
    <property type="project" value="TreeGrafter"/>
</dbReference>
<dbReference type="Gene3D" id="2.30.30.110">
    <property type="match status" value="1"/>
</dbReference>
<reference evidence="3 4" key="1">
    <citation type="submission" date="2018-07" db="EMBL/GenBank/DDBJ databases">
        <title>Genomic Encyclopedia of Type Strains, Phase IV (KMG-IV): sequencing the most valuable type-strain genomes for metagenomic binning, comparative biology and taxonomic classification.</title>
        <authorList>
            <person name="Goeker M."/>
        </authorList>
    </citation>
    <scope>NUCLEOTIDE SEQUENCE [LARGE SCALE GENOMIC DNA]</scope>
    <source>
        <strain evidence="3 4">DSM 27696</strain>
    </source>
</reference>
<dbReference type="RefSeq" id="WP_114352046.1">
    <property type="nucleotide sequence ID" value="NZ_QPJJ01000003.1"/>
</dbReference>
<dbReference type="EMBL" id="QPJJ01000003">
    <property type="protein sequence ID" value="RCW74943.1"/>
    <property type="molecule type" value="Genomic_DNA"/>
</dbReference>
<dbReference type="Pfam" id="PF02452">
    <property type="entry name" value="PemK_toxin"/>
    <property type="match status" value="1"/>
</dbReference>
<name>A0A368Y3U1_9BACI</name>
<sequence>MYSPKQGDIVLLEFEPTAWHEKKETHLVVVVSNQTFNAYTKLAMVCPIKEEAKDSPLHISLPEESEVSGTILCEQLKSLNIVDRNPKWMGKVSASVLAEVVDIAIGSVEIEESL</sequence>
<dbReference type="AlphaFoldDB" id="A0A368Y3U1"/>
<dbReference type="InterPro" id="IPR011067">
    <property type="entry name" value="Plasmid_toxin/cell-grow_inhib"/>
</dbReference>
<evidence type="ECO:0000256" key="2">
    <source>
        <dbReference type="ARBA" id="ARBA00022649"/>
    </source>
</evidence>
<dbReference type="Proteomes" id="UP000252585">
    <property type="component" value="Unassembled WGS sequence"/>
</dbReference>
<evidence type="ECO:0000313" key="3">
    <source>
        <dbReference type="EMBL" id="RCW74943.1"/>
    </source>
</evidence>
<comment type="similarity">
    <text evidence="1">Belongs to the PemK/MazF family.</text>
</comment>
<dbReference type="PANTHER" id="PTHR33988:SF3">
    <property type="entry name" value="ENDORIBONUCLEASE TOXIN CHPB-RELATED"/>
    <property type="match status" value="1"/>
</dbReference>
<gene>
    <name evidence="3" type="ORF">DFR57_103240</name>
</gene>
<evidence type="ECO:0000256" key="1">
    <source>
        <dbReference type="ARBA" id="ARBA00007521"/>
    </source>
</evidence>